<dbReference type="InterPro" id="IPR002501">
    <property type="entry name" value="PsdUridine_synth_N"/>
</dbReference>
<dbReference type="CDD" id="cd02573">
    <property type="entry name" value="PseudoU_synth_EcTruB"/>
    <property type="match status" value="1"/>
</dbReference>
<dbReference type="GO" id="GO:0003723">
    <property type="term" value="F:RNA binding"/>
    <property type="evidence" value="ECO:0007669"/>
    <property type="project" value="InterPro"/>
</dbReference>
<evidence type="ECO:0000313" key="8">
    <source>
        <dbReference type="EMBL" id="HIT58285.1"/>
    </source>
</evidence>
<dbReference type="Gene3D" id="3.30.2350.10">
    <property type="entry name" value="Pseudouridine synthase"/>
    <property type="match status" value="1"/>
</dbReference>
<comment type="similarity">
    <text evidence="2 5">Belongs to the pseudouridine synthase TruB family. Type 1 subfamily.</text>
</comment>
<dbReference type="GO" id="GO:0031119">
    <property type="term" value="P:tRNA pseudouridine synthesis"/>
    <property type="evidence" value="ECO:0007669"/>
    <property type="project" value="UniProtKB-UniRule"/>
</dbReference>
<dbReference type="SUPFAM" id="SSF55120">
    <property type="entry name" value="Pseudouridine synthase"/>
    <property type="match status" value="1"/>
</dbReference>
<dbReference type="Pfam" id="PF16198">
    <property type="entry name" value="TruB_C_2"/>
    <property type="match status" value="1"/>
</dbReference>
<comment type="caution">
    <text evidence="8">The sequence shown here is derived from an EMBL/GenBank/DDBJ whole genome shotgun (WGS) entry which is preliminary data.</text>
</comment>
<evidence type="ECO:0000256" key="1">
    <source>
        <dbReference type="ARBA" id="ARBA00000385"/>
    </source>
</evidence>
<evidence type="ECO:0000313" key="9">
    <source>
        <dbReference type="Proteomes" id="UP000824136"/>
    </source>
</evidence>
<dbReference type="Pfam" id="PF01509">
    <property type="entry name" value="TruB_N"/>
    <property type="match status" value="1"/>
</dbReference>
<evidence type="ECO:0000256" key="4">
    <source>
        <dbReference type="ARBA" id="ARBA00023235"/>
    </source>
</evidence>
<reference evidence="8" key="1">
    <citation type="submission" date="2020-10" db="EMBL/GenBank/DDBJ databases">
        <authorList>
            <person name="Gilroy R."/>
        </authorList>
    </citation>
    <scope>NUCLEOTIDE SEQUENCE</scope>
    <source>
        <strain evidence="8">CHK33-4379</strain>
    </source>
</reference>
<comment type="function">
    <text evidence="5">Responsible for synthesis of pseudouridine from uracil-55 in the psi GC loop of transfer RNAs.</text>
</comment>
<proteinExistence type="inferred from homology"/>
<dbReference type="GO" id="GO:0160148">
    <property type="term" value="F:tRNA pseudouridine(55) synthase activity"/>
    <property type="evidence" value="ECO:0007669"/>
    <property type="project" value="UniProtKB-EC"/>
</dbReference>
<dbReference type="Proteomes" id="UP000824136">
    <property type="component" value="Unassembled WGS sequence"/>
</dbReference>
<feature type="domain" description="tRNA pseudouridylate synthase B C-terminal" evidence="7">
    <location>
        <begin position="180"/>
        <end position="221"/>
    </location>
</feature>
<dbReference type="HAMAP" id="MF_01080">
    <property type="entry name" value="TruB_bact"/>
    <property type="match status" value="1"/>
</dbReference>
<accession>A0A9D1GTQ4</accession>
<dbReference type="InterPro" id="IPR032819">
    <property type="entry name" value="TruB_C"/>
</dbReference>
<name>A0A9D1GTQ4_9FIRM</name>
<evidence type="ECO:0000259" key="7">
    <source>
        <dbReference type="Pfam" id="PF16198"/>
    </source>
</evidence>
<dbReference type="GO" id="GO:1990481">
    <property type="term" value="P:mRNA pseudouridine synthesis"/>
    <property type="evidence" value="ECO:0007669"/>
    <property type="project" value="TreeGrafter"/>
</dbReference>
<dbReference type="PANTHER" id="PTHR13767:SF2">
    <property type="entry name" value="PSEUDOURIDYLATE SYNTHASE TRUB1"/>
    <property type="match status" value="1"/>
</dbReference>
<organism evidence="8 9">
    <name type="scientific">Candidatus Faeciplasma pullistercoris</name>
    <dbReference type="NCBI Taxonomy" id="2840800"/>
    <lineage>
        <taxon>Bacteria</taxon>
        <taxon>Bacillati</taxon>
        <taxon>Bacillota</taxon>
        <taxon>Clostridia</taxon>
        <taxon>Eubacteriales</taxon>
        <taxon>Oscillospiraceae</taxon>
        <taxon>Oscillospiraceae incertae sedis</taxon>
        <taxon>Candidatus Faeciplasma</taxon>
    </lineage>
</organism>
<dbReference type="AlphaFoldDB" id="A0A9D1GTQ4"/>
<keyword evidence="3 5" id="KW-0819">tRNA processing</keyword>
<dbReference type="EC" id="5.4.99.25" evidence="5"/>
<comment type="catalytic activity">
    <reaction evidence="1 5">
        <text>uridine(55) in tRNA = pseudouridine(55) in tRNA</text>
        <dbReference type="Rhea" id="RHEA:42532"/>
        <dbReference type="Rhea" id="RHEA-COMP:10101"/>
        <dbReference type="Rhea" id="RHEA-COMP:10102"/>
        <dbReference type="ChEBI" id="CHEBI:65314"/>
        <dbReference type="ChEBI" id="CHEBI:65315"/>
        <dbReference type="EC" id="5.4.99.25"/>
    </reaction>
</comment>
<evidence type="ECO:0000256" key="2">
    <source>
        <dbReference type="ARBA" id="ARBA00005642"/>
    </source>
</evidence>
<gene>
    <name evidence="5 8" type="primary">truB</name>
    <name evidence="8" type="ORF">IAC39_00960</name>
</gene>
<reference evidence="8" key="2">
    <citation type="journal article" date="2021" name="PeerJ">
        <title>Extensive microbial diversity within the chicken gut microbiome revealed by metagenomics and culture.</title>
        <authorList>
            <person name="Gilroy R."/>
            <person name="Ravi A."/>
            <person name="Getino M."/>
            <person name="Pursley I."/>
            <person name="Horton D.L."/>
            <person name="Alikhan N.F."/>
            <person name="Baker D."/>
            <person name="Gharbi K."/>
            <person name="Hall N."/>
            <person name="Watson M."/>
            <person name="Adriaenssens E.M."/>
            <person name="Foster-Nyarko E."/>
            <person name="Jarju S."/>
            <person name="Secka A."/>
            <person name="Antonio M."/>
            <person name="Oren A."/>
            <person name="Chaudhuri R.R."/>
            <person name="La Ragione R."/>
            <person name="Hildebrand F."/>
            <person name="Pallen M.J."/>
        </authorList>
    </citation>
    <scope>NUCLEOTIDE SEQUENCE</scope>
    <source>
        <strain evidence="8">CHK33-4379</strain>
    </source>
</reference>
<sequence length="304" mass="33418">MSELVAARSGVILIDKPSGFTSFDVIAVLRGVLRERRLGHTGTLDPMATGVLPVLVGKATRAADILPENEKSYRAGFALGYSTDTLDVTGEVVKRSGKTASREELLAALDSFRGVITQLPPMYSAVQVGGRRLYDLARQGVSVERTPRRVEVYSAELIGFDQSAQSGELEISCSKGTYIRSIIDDLGELLGTGGVMTALTRTSSQGFGLSECVTLDEIKKMPDPWTRLIPTDSLFERYPGLSLSCKQERMYKSGVRLDPDRVKGALREGIYRVYGESGNFLGLCRVKSREDGQPREMEVYKNFW</sequence>
<dbReference type="InterPro" id="IPR014780">
    <property type="entry name" value="tRNA_psdUridine_synth_TruB"/>
</dbReference>
<dbReference type="EMBL" id="DVLL01000005">
    <property type="protein sequence ID" value="HIT58285.1"/>
    <property type="molecule type" value="Genomic_DNA"/>
</dbReference>
<dbReference type="InterPro" id="IPR020103">
    <property type="entry name" value="PsdUridine_synth_cat_dom_sf"/>
</dbReference>
<evidence type="ECO:0000256" key="3">
    <source>
        <dbReference type="ARBA" id="ARBA00022694"/>
    </source>
</evidence>
<dbReference type="PANTHER" id="PTHR13767">
    <property type="entry name" value="TRNA-PSEUDOURIDINE SYNTHASE"/>
    <property type="match status" value="1"/>
</dbReference>
<protein>
    <recommendedName>
        <fullName evidence="5">tRNA pseudouridine synthase B</fullName>
        <ecNumber evidence="5">5.4.99.25</ecNumber>
    </recommendedName>
    <alternativeName>
        <fullName evidence="5">tRNA pseudouridine(55) synthase</fullName>
        <shortName evidence="5">Psi55 synthase</shortName>
    </alternativeName>
    <alternativeName>
        <fullName evidence="5">tRNA pseudouridylate synthase</fullName>
    </alternativeName>
    <alternativeName>
        <fullName evidence="5">tRNA-uridine isomerase</fullName>
    </alternativeName>
</protein>
<dbReference type="NCBIfam" id="TIGR00431">
    <property type="entry name" value="TruB"/>
    <property type="match status" value="1"/>
</dbReference>
<evidence type="ECO:0000259" key="6">
    <source>
        <dbReference type="Pfam" id="PF01509"/>
    </source>
</evidence>
<evidence type="ECO:0000256" key="5">
    <source>
        <dbReference type="HAMAP-Rule" id="MF_01080"/>
    </source>
</evidence>
<feature type="active site" description="Nucleophile" evidence="5">
    <location>
        <position position="45"/>
    </location>
</feature>
<keyword evidence="4 5" id="KW-0413">Isomerase</keyword>
<feature type="domain" description="Pseudouridine synthase II N-terminal" evidence="6">
    <location>
        <begin position="31"/>
        <end position="179"/>
    </location>
</feature>